<dbReference type="OrthoDB" id="760019at2759"/>
<protein>
    <recommendedName>
        <fullName evidence="7">BHLH domain-containing protein</fullName>
    </recommendedName>
</protein>
<dbReference type="Proteomes" id="UP000091857">
    <property type="component" value="Chromosome 1"/>
</dbReference>
<keyword evidence="2" id="KW-0805">Transcription regulation</keyword>
<dbReference type="InterPro" id="IPR011598">
    <property type="entry name" value="bHLH_dom"/>
</dbReference>
<dbReference type="GO" id="GO:0000981">
    <property type="term" value="F:DNA-binding transcription factor activity, RNA polymerase II-specific"/>
    <property type="evidence" value="ECO:0000318"/>
    <property type="project" value="GO_Central"/>
</dbReference>
<dbReference type="Gramene" id="Manes.01G139800.1.v8.1">
    <property type="protein sequence ID" value="Manes.01G139800.1.v8.1.CDS"/>
    <property type="gene ID" value="Manes.01G139800.v8.1"/>
</dbReference>
<dbReference type="InterPro" id="IPR045843">
    <property type="entry name" value="IND-like"/>
</dbReference>
<dbReference type="SMR" id="A0A2C9WNA2"/>
<keyword evidence="9" id="KW-1185">Reference proteome</keyword>
<feature type="domain" description="BHLH" evidence="7">
    <location>
        <begin position="266"/>
        <end position="315"/>
    </location>
</feature>
<dbReference type="EMBL" id="CM004387">
    <property type="protein sequence ID" value="OAY60798.1"/>
    <property type="molecule type" value="Genomic_DNA"/>
</dbReference>
<evidence type="ECO:0000256" key="5">
    <source>
        <dbReference type="ARBA" id="ARBA00023242"/>
    </source>
</evidence>
<evidence type="ECO:0000313" key="8">
    <source>
        <dbReference type="EMBL" id="OAY60798.1"/>
    </source>
</evidence>
<dbReference type="AlphaFoldDB" id="A0A2C9WNA2"/>
<keyword evidence="3" id="KW-0238">DNA-binding</keyword>
<dbReference type="InterPro" id="IPR036638">
    <property type="entry name" value="HLH_DNA-bd_sf"/>
</dbReference>
<evidence type="ECO:0000256" key="1">
    <source>
        <dbReference type="ARBA" id="ARBA00004123"/>
    </source>
</evidence>
<evidence type="ECO:0000259" key="7">
    <source>
        <dbReference type="PROSITE" id="PS50888"/>
    </source>
</evidence>
<organism evidence="8 9">
    <name type="scientific">Manihot esculenta</name>
    <name type="common">Cassava</name>
    <name type="synonym">Jatropha manihot</name>
    <dbReference type="NCBI Taxonomy" id="3983"/>
    <lineage>
        <taxon>Eukaryota</taxon>
        <taxon>Viridiplantae</taxon>
        <taxon>Streptophyta</taxon>
        <taxon>Embryophyta</taxon>
        <taxon>Tracheophyta</taxon>
        <taxon>Spermatophyta</taxon>
        <taxon>Magnoliopsida</taxon>
        <taxon>eudicotyledons</taxon>
        <taxon>Gunneridae</taxon>
        <taxon>Pentapetalae</taxon>
        <taxon>rosids</taxon>
        <taxon>fabids</taxon>
        <taxon>Malpighiales</taxon>
        <taxon>Euphorbiaceae</taxon>
        <taxon>Crotonoideae</taxon>
        <taxon>Manihoteae</taxon>
        <taxon>Manihot</taxon>
    </lineage>
</organism>
<dbReference type="CDD" id="cd11393">
    <property type="entry name" value="bHLH_AtbHLH_like"/>
    <property type="match status" value="1"/>
</dbReference>
<name>A0A2C9WNA2_MANES</name>
<gene>
    <name evidence="8" type="ORF">MANES_01G139800v8</name>
</gene>
<feature type="compositionally biased region" description="Basic and acidic residues" evidence="6">
    <location>
        <begin position="345"/>
        <end position="355"/>
    </location>
</feature>
<dbReference type="GO" id="GO:0006357">
    <property type="term" value="P:regulation of transcription by RNA polymerase II"/>
    <property type="evidence" value="ECO:0000318"/>
    <property type="project" value="GO_Central"/>
</dbReference>
<dbReference type="GO" id="GO:0046983">
    <property type="term" value="F:protein dimerization activity"/>
    <property type="evidence" value="ECO:0007669"/>
    <property type="project" value="InterPro"/>
</dbReference>
<dbReference type="PANTHER" id="PTHR16223:SF194">
    <property type="entry name" value="BHLH DOMAIN-CONTAINING PROTEIN"/>
    <property type="match status" value="1"/>
</dbReference>
<dbReference type="STRING" id="3983.A0A2C9WNA2"/>
<sequence length="378" mass="42257">MEPENLHPQHHLQEQYGGYYSSLLFQPEYKASSNNNMNPDIFLESWQPYRGSLYPAGSMSFCATAAPRCFTQQSADELLLSKIKEEMTDSFPRLSEIVSSPCTDNILESHSVSTMYKLDHHHDENQWLCSNFSSADHVTELQLSAGLELNYCNNNVQDCTSILESSSSASSRSNYFSHFLPSINISNSDLDLNLQAVDLLTPKSDAASAISRKQKASQNSSVDHFMGELIKESPASSSNKASDFEDAVQRKKRSSSFVETKKKHDPPSRSSCPPLKVRKENLRERIANLQRLVAPYGKTDTASVLTEAIGYIQFLHDQVQTLSVPYMRSSNSNPTRKMQASSSEEDGKRQPKRDLVNRGLRLVPLSCVSFFNGYSAGI</sequence>
<evidence type="ECO:0000256" key="4">
    <source>
        <dbReference type="ARBA" id="ARBA00023163"/>
    </source>
</evidence>
<feature type="region of interest" description="Disordered" evidence="6">
    <location>
        <begin position="326"/>
        <end position="355"/>
    </location>
</feature>
<dbReference type="InterPro" id="IPR045239">
    <property type="entry name" value="bHLH95_bHLH"/>
</dbReference>
<dbReference type="GO" id="GO:0005634">
    <property type="term" value="C:nucleus"/>
    <property type="evidence" value="ECO:0000318"/>
    <property type="project" value="GO_Central"/>
</dbReference>
<evidence type="ECO:0000256" key="3">
    <source>
        <dbReference type="ARBA" id="ARBA00023125"/>
    </source>
</evidence>
<dbReference type="PROSITE" id="PS50888">
    <property type="entry name" value="BHLH"/>
    <property type="match status" value="1"/>
</dbReference>
<reference evidence="9" key="1">
    <citation type="journal article" date="2016" name="Nat. Biotechnol.">
        <title>Sequencing wild and cultivated cassava and related species reveals extensive interspecific hybridization and genetic diversity.</title>
        <authorList>
            <person name="Bredeson J.V."/>
            <person name="Lyons J.B."/>
            <person name="Prochnik S.E."/>
            <person name="Wu G.A."/>
            <person name="Ha C.M."/>
            <person name="Edsinger-Gonzales E."/>
            <person name="Grimwood J."/>
            <person name="Schmutz J."/>
            <person name="Rabbi I.Y."/>
            <person name="Egesi C."/>
            <person name="Nauluvula P."/>
            <person name="Lebot V."/>
            <person name="Ndunguru J."/>
            <person name="Mkamilo G."/>
            <person name="Bart R.S."/>
            <person name="Setter T.L."/>
            <person name="Gleadow R.M."/>
            <person name="Kulakow P."/>
            <person name="Ferguson M.E."/>
            <person name="Rounsley S."/>
            <person name="Rokhsar D.S."/>
        </authorList>
    </citation>
    <scope>NUCLEOTIDE SEQUENCE [LARGE SCALE GENOMIC DNA]</scope>
    <source>
        <strain evidence="9">cv. AM560-2</strain>
    </source>
</reference>
<comment type="caution">
    <text evidence="8">The sequence shown here is derived from an EMBL/GenBank/DDBJ whole genome shotgun (WGS) entry which is preliminary data.</text>
</comment>
<evidence type="ECO:0000313" key="9">
    <source>
        <dbReference type="Proteomes" id="UP000091857"/>
    </source>
</evidence>
<dbReference type="SUPFAM" id="SSF47459">
    <property type="entry name" value="HLH, helix-loop-helix DNA-binding domain"/>
    <property type="match status" value="1"/>
</dbReference>
<feature type="compositionally biased region" description="Polar residues" evidence="6">
    <location>
        <begin position="326"/>
        <end position="342"/>
    </location>
</feature>
<dbReference type="GO" id="GO:0000978">
    <property type="term" value="F:RNA polymerase II cis-regulatory region sequence-specific DNA binding"/>
    <property type="evidence" value="ECO:0000318"/>
    <property type="project" value="GO_Central"/>
</dbReference>
<evidence type="ECO:0000256" key="6">
    <source>
        <dbReference type="SAM" id="MobiDB-lite"/>
    </source>
</evidence>
<accession>A0A2C9WNA2</accession>
<proteinExistence type="predicted"/>
<evidence type="ECO:0000256" key="2">
    <source>
        <dbReference type="ARBA" id="ARBA00023015"/>
    </source>
</evidence>
<dbReference type="Gene3D" id="4.10.280.10">
    <property type="entry name" value="Helix-loop-helix DNA-binding domain"/>
    <property type="match status" value="1"/>
</dbReference>
<feature type="region of interest" description="Disordered" evidence="6">
    <location>
        <begin position="232"/>
        <end position="277"/>
    </location>
</feature>
<keyword evidence="5" id="KW-0539">Nucleus</keyword>
<dbReference type="PANTHER" id="PTHR16223">
    <property type="entry name" value="TRANSCRIPTION FACTOR BHLH83-RELATED"/>
    <property type="match status" value="1"/>
</dbReference>
<comment type="subcellular location">
    <subcellularLocation>
        <location evidence="1">Nucleus</location>
    </subcellularLocation>
</comment>
<keyword evidence="4" id="KW-0804">Transcription</keyword>